<dbReference type="PROSITE" id="PS01132">
    <property type="entry name" value="ACTINS_ACT_LIKE"/>
    <property type="match status" value="1"/>
</dbReference>
<evidence type="ECO:0000313" key="3">
    <source>
        <dbReference type="EMBL" id="SBS80725.1"/>
    </source>
</evidence>
<dbReference type="Gene3D" id="3.90.640.10">
    <property type="entry name" value="Actin, Chain A, domain 4"/>
    <property type="match status" value="1"/>
</dbReference>
<evidence type="ECO:0000256" key="2">
    <source>
        <dbReference type="RuleBase" id="RU000487"/>
    </source>
</evidence>
<dbReference type="SMART" id="SM00268">
    <property type="entry name" value="ACTIN"/>
    <property type="match status" value="1"/>
</dbReference>
<evidence type="ECO:0000313" key="4">
    <source>
        <dbReference type="EMBL" id="SBS95438.1"/>
    </source>
</evidence>
<evidence type="ECO:0000256" key="1">
    <source>
        <dbReference type="ARBA" id="ARBA00049360"/>
    </source>
</evidence>
<comment type="similarity">
    <text evidence="2">Belongs to the actin family.</text>
</comment>
<gene>
    <name evidence="3" type="ORF">POVCU1_002550</name>
    <name evidence="4" type="ORF">POVCU2_0095840</name>
</gene>
<proteinExistence type="inferred from homology"/>
<dbReference type="FunFam" id="3.30.420.40:FF:000502">
    <property type="entry name" value="Actin-Related Proteins"/>
    <property type="match status" value="1"/>
</dbReference>
<dbReference type="SUPFAM" id="SSF53067">
    <property type="entry name" value="Actin-like ATPase domain"/>
    <property type="match status" value="3"/>
</dbReference>
<comment type="catalytic activity">
    <reaction evidence="1">
        <text>ATP + H2O = ADP + phosphate + H(+)</text>
        <dbReference type="Rhea" id="RHEA:13065"/>
        <dbReference type="ChEBI" id="CHEBI:15377"/>
        <dbReference type="ChEBI" id="CHEBI:15378"/>
        <dbReference type="ChEBI" id="CHEBI:30616"/>
        <dbReference type="ChEBI" id="CHEBI:43474"/>
        <dbReference type="ChEBI" id="CHEBI:456216"/>
    </reaction>
</comment>
<reference evidence="4" key="2">
    <citation type="submission" date="2016-05" db="EMBL/GenBank/DDBJ databases">
        <authorList>
            <person name="Lavstsen T."/>
            <person name="Jespersen J.S."/>
        </authorList>
    </citation>
    <scope>NUCLEOTIDE SEQUENCE [LARGE SCALE GENOMIC DNA]</scope>
</reference>
<reference evidence="5 6" key="1">
    <citation type="submission" date="2016-05" db="EMBL/GenBank/DDBJ databases">
        <authorList>
            <person name="Naeem Raeece"/>
        </authorList>
    </citation>
    <scope>NUCLEOTIDE SEQUENCE [LARGE SCALE GENOMIC DNA]</scope>
</reference>
<accession>A0A1A8WVT9</accession>
<dbReference type="InterPro" id="IPR043129">
    <property type="entry name" value="ATPase_NBD"/>
</dbReference>
<dbReference type="InterPro" id="IPR004000">
    <property type="entry name" value="Actin"/>
</dbReference>
<dbReference type="Gene3D" id="3.30.420.40">
    <property type="match status" value="3"/>
</dbReference>
<dbReference type="Proteomes" id="UP000078546">
    <property type="component" value="Unassembled WGS sequence"/>
</dbReference>
<dbReference type="PANTHER" id="PTHR11937">
    <property type="entry name" value="ACTIN"/>
    <property type="match status" value="1"/>
</dbReference>
<protein>
    <submittedName>
        <fullName evidence="4">Actin-related protein (ARP1)</fullName>
    </submittedName>
</protein>
<sequence length="499" mass="56029">MFLPVSLISKRKEKLNVPRNSHLLLKEKRKGLQKEGCILPLLTEHHSGRSIIDCGSSAYRHNCTRKQRDRQILTNNRKTNNSSERSAECDKCCRITLPRGKGRSDDALPKYKRVMAGAVEGDIFVGNKAEEYRGLLKVSYPINHGIIENWNDMENIWIHVYNSLKINAEEHPVLLTEAPLNPQKNKEKIAEVFFESFNVPALFISIQAILSLYSCGKTNGTVLDCGDGVCHCVSIYEGKIETTSGTLCESETRYSITNTITRTDVAGRDITTYLSYLLRKNGHLFNTSAEMEVVKNMKENCCYVSFNMSKEKNSAEKALTTLPYILPDGSQILIGSERYRAPEVLFNPSILGLEYLGLSELIVTSITRADMDLRKTLYSHIVLSGGTTLFHGNPPPTIVWKSNKASMTMLLLTPICSSPVLRPKCAYPVSAGFGDRLLNEIRKFAPKDITIRISAPPERKFSTFIGGSILASLATFKKIWITKQEFDEYGSVILHRKTF</sequence>
<dbReference type="EMBL" id="FLQV01000055">
    <property type="protein sequence ID" value="SBS80725.1"/>
    <property type="molecule type" value="Genomic_DNA"/>
</dbReference>
<dbReference type="PRINTS" id="PR00190">
    <property type="entry name" value="ACTIN"/>
</dbReference>
<dbReference type="CDD" id="cd10216">
    <property type="entry name" value="ASKHA_NBD_Arp1"/>
    <property type="match status" value="1"/>
</dbReference>
<dbReference type="EMBL" id="FLQU01002053">
    <property type="protein sequence ID" value="SBS95438.1"/>
    <property type="molecule type" value="Genomic_DNA"/>
</dbReference>
<dbReference type="FunFam" id="3.90.640.10:FF:000007">
    <property type="entry name" value="Actin like 7B"/>
    <property type="match status" value="1"/>
</dbReference>
<organism evidence="4 6">
    <name type="scientific">Plasmodium ovale curtisi</name>
    <dbReference type="NCBI Taxonomy" id="864141"/>
    <lineage>
        <taxon>Eukaryota</taxon>
        <taxon>Sar</taxon>
        <taxon>Alveolata</taxon>
        <taxon>Apicomplexa</taxon>
        <taxon>Aconoidasida</taxon>
        <taxon>Haemosporida</taxon>
        <taxon>Plasmodiidae</taxon>
        <taxon>Plasmodium</taxon>
        <taxon>Plasmodium (Plasmodium)</taxon>
    </lineage>
</organism>
<evidence type="ECO:0000313" key="6">
    <source>
        <dbReference type="Proteomes" id="UP000078560"/>
    </source>
</evidence>
<dbReference type="Pfam" id="PF00022">
    <property type="entry name" value="Actin"/>
    <property type="match status" value="2"/>
</dbReference>
<evidence type="ECO:0000313" key="5">
    <source>
        <dbReference type="Proteomes" id="UP000078546"/>
    </source>
</evidence>
<dbReference type="InterPro" id="IPR020902">
    <property type="entry name" value="Actin/actin-like_CS"/>
</dbReference>
<dbReference type="AlphaFoldDB" id="A0A1A8WVT9"/>
<name>A0A1A8WVT9_PLAOA</name>
<dbReference type="Proteomes" id="UP000078560">
    <property type="component" value="Unassembled WGS sequence"/>
</dbReference>